<name>A0A556B274_9BURK</name>
<comment type="similarity">
    <text evidence="1">Belongs to the enoyl-CoA hydratase/isomerase family.</text>
</comment>
<dbReference type="AlphaFoldDB" id="A0A556B274"/>
<dbReference type="EMBL" id="VLTJ01000001">
    <property type="protein sequence ID" value="TSH99281.1"/>
    <property type="molecule type" value="Genomic_DNA"/>
</dbReference>
<dbReference type="Proteomes" id="UP000318405">
    <property type="component" value="Unassembled WGS sequence"/>
</dbReference>
<gene>
    <name evidence="2" type="ORF">FOZ76_00245</name>
</gene>
<dbReference type="InterPro" id="IPR001753">
    <property type="entry name" value="Enoyl-CoA_hydra/iso"/>
</dbReference>
<evidence type="ECO:0000256" key="1">
    <source>
        <dbReference type="ARBA" id="ARBA00005254"/>
    </source>
</evidence>
<dbReference type="InterPro" id="IPR051683">
    <property type="entry name" value="Enoyl-CoA_Hydratase/Isomerase"/>
</dbReference>
<dbReference type="CDD" id="cd06558">
    <property type="entry name" value="crotonase-like"/>
    <property type="match status" value="1"/>
</dbReference>
<dbReference type="GO" id="GO:0016853">
    <property type="term" value="F:isomerase activity"/>
    <property type="evidence" value="ECO:0007669"/>
    <property type="project" value="UniProtKB-KW"/>
</dbReference>
<organism evidence="2 3">
    <name type="scientific">Verticiella sediminum</name>
    <dbReference type="NCBI Taxonomy" id="1247510"/>
    <lineage>
        <taxon>Bacteria</taxon>
        <taxon>Pseudomonadati</taxon>
        <taxon>Pseudomonadota</taxon>
        <taxon>Betaproteobacteria</taxon>
        <taxon>Burkholderiales</taxon>
        <taxon>Alcaligenaceae</taxon>
        <taxon>Verticiella</taxon>
    </lineage>
</organism>
<reference evidence="2 3" key="1">
    <citation type="submission" date="2019-07" db="EMBL/GenBank/DDBJ databases">
        <title>Qingshengfaniella alkalisoli gen. nov., sp. nov., isolated from saline soil.</title>
        <authorList>
            <person name="Xu L."/>
            <person name="Huang X.-X."/>
            <person name="Sun J.-Q."/>
        </authorList>
    </citation>
    <scope>NUCLEOTIDE SEQUENCE [LARGE SCALE GENOMIC DNA]</scope>
    <source>
        <strain evidence="2 3">DSM 27279</strain>
    </source>
</reference>
<dbReference type="Gene3D" id="1.10.12.10">
    <property type="entry name" value="Lyase 2-enoyl-coa Hydratase, Chain A, domain 2"/>
    <property type="match status" value="1"/>
</dbReference>
<evidence type="ECO:0000313" key="3">
    <source>
        <dbReference type="Proteomes" id="UP000318405"/>
    </source>
</evidence>
<accession>A0A556B274</accession>
<dbReference type="InterPro" id="IPR029045">
    <property type="entry name" value="ClpP/crotonase-like_dom_sf"/>
</dbReference>
<keyword evidence="3" id="KW-1185">Reference proteome</keyword>
<dbReference type="PANTHER" id="PTHR42964">
    <property type="entry name" value="ENOYL-COA HYDRATASE"/>
    <property type="match status" value="1"/>
</dbReference>
<evidence type="ECO:0000313" key="2">
    <source>
        <dbReference type="EMBL" id="TSH99281.1"/>
    </source>
</evidence>
<dbReference type="Pfam" id="PF00378">
    <property type="entry name" value="ECH_1"/>
    <property type="match status" value="1"/>
</dbReference>
<dbReference type="Gene3D" id="3.90.226.10">
    <property type="entry name" value="2-enoyl-CoA Hydratase, Chain A, domain 1"/>
    <property type="match status" value="1"/>
</dbReference>
<dbReference type="SUPFAM" id="SSF52096">
    <property type="entry name" value="ClpP/crotonase"/>
    <property type="match status" value="1"/>
</dbReference>
<dbReference type="PANTHER" id="PTHR42964:SF1">
    <property type="entry name" value="POLYKETIDE BIOSYNTHESIS ENOYL-COA HYDRATASE PKSH-RELATED"/>
    <property type="match status" value="1"/>
</dbReference>
<keyword evidence="2" id="KW-0413">Isomerase</keyword>
<protein>
    <submittedName>
        <fullName evidence="2">Enoyl-CoA hydratase/isomerase family protein</fullName>
    </submittedName>
</protein>
<sequence length="253" mass="27358">MLFEAKDGIAVITLNRPHRRNALTNPQMQRLGEMITAASSQPELRAILLTGAADKAFCAGADLTPGDTPFKPDFSRMHTPFAEFLRAGKNSALPIIGRINGDCMAGGMGLLGVCDIAIAAEHARFALSEVKIGLFPMQVVAVLRDMMPRRVLADLSYTGRFMAAAEAQALGLVNRVVPAAELDQAVDAVLADIRRASPAALRRGRYALRAMESMSFDEMIAFAETQVGPMILTDDAREGLEAFNQKRKPSWAV</sequence>
<comment type="caution">
    <text evidence="2">The sequence shown here is derived from an EMBL/GenBank/DDBJ whole genome shotgun (WGS) entry which is preliminary data.</text>
</comment>
<dbReference type="OrthoDB" id="9807606at2"/>
<proteinExistence type="inferred from homology"/>
<dbReference type="InterPro" id="IPR014748">
    <property type="entry name" value="Enoyl-CoA_hydra_C"/>
</dbReference>